<dbReference type="GO" id="GO:0007019">
    <property type="term" value="P:microtubule depolymerization"/>
    <property type="evidence" value="ECO:0007669"/>
    <property type="project" value="TreeGrafter"/>
</dbReference>
<dbReference type="Proteomes" id="UP000693946">
    <property type="component" value="Linkage Group LG11"/>
</dbReference>
<dbReference type="GO" id="GO:0001578">
    <property type="term" value="P:microtubule bundle formation"/>
    <property type="evidence" value="ECO:0007669"/>
    <property type="project" value="TreeGrafter"/>
</dbReference>
<evidence type="ECO:0000313" key="2">
    <source>
        <dbReference type="EMBL" id="KAG7519987.1"/>
    </source>
</evidence>
<dbReference type="PANTHER" id="PTHR21740:SF3">
    <property type="entry name" value="NCK-ASSOCIATED PROTEIN 5-LIKE"/>
    <property type="match status" value="1"/>
</dbReference>
<proteinExistence type="predicted"/>
<reference evidence="2 3" key="1">
    <citation type="journal article" date="2021" name="Sci. Rep.">
        <title>Chromosome anchoring in Senegalese sole (Solea senegalensis) reveals sex-associated markers and genome rearrangements in flatfish.</title>
        <authorList>
            <person name="Guerrero-Cozar I."/>
            <person name="Gomez-Garrido J."/>
            <person name="Berbel C."/>
            <person name="Martinez-Blanch J.F."/>
            <person name="Alioto T."/>
            <person name="Claros M.G."/>
            <person name="Gagnaire P.A."/>
            <person name="Manchado M."/>
        </authorList>
    </citation>
    <scope>NUCLEOTIDE SEQUENCE [LARGE SCALE GENOMIC DNA]</scope>
    <source>
        <strain evidence="2">Sse05_10M</strain>
    </source>
</reference>
<dbReference type="InterPro" id="IPR026163">
    <property type="entry name" value="Nckap5l"/>
</dbReference>
<name>A0AAV6SU32_SOLSE</name>
<dbReference type="GO" id="GO:0035371">
    <property type="term" value="C:microtubule plus-end"/>
    <property type="evidence" value="ECO:0007669"/>
    <property type="project" value="TreeGrafter"/>
</dbReference>
<feature type="region of interest" description="Disordered" evidence="1">
    <location>
        <begin position="90"/>
        <end position="181"/>
    </location>
</feature>
<sequence length="181" mass="19834">MEEMLTCRRSPFSQVFGRQGQLMQATVQSLNSLNDQIASFMVTGPKSVEQEKHVFPPSETETLQKSMTLMRHLLVDAQVHETFGTSFMKNAGNEKSMKASGPSSSRIVDPASLPVPAQTGMSRRGKSRTPSVPEMSRESGLELLRERPEEALSPSRPQVLETPESLSDSLYDSLSSCGSQG</sequence>
<dbReference type="EMBL" id="JAGKHQ010000003">
    <property type="protein sequence ID" value="KAG7519987.1"/>
    <property type="molecule type" value="Genomic_DNA"/>
</dbReference>
<accession>A0AAV6SU32</accession>
<dbReference type="PANTHER" id="PTHR21740">
    <property type="entry name" value="NCK-ASSOCIATED PROTEIN 5"/>
    <property type="match status" value="1"/>
</dbReference>
<gene>
    <name evidence="2" type="ORF">JOB18_020579</name>
</gene>
<comment type="caution">
    <text evidence="2">The sequence shown here is derived from an EMBL/GenBank/DDBJ whole genome shotgun (WGS) entry which is preliminary data.</text>
</comment>
<organism evidence="2 3">
    <name type="scientific">Solea senegalensis</name>
    <name type="common">Senegalese sole</name>
    <dbReference type="NCBI Taxonomy" id="28829"/>
    <lineage>
        <taxon>Eukaryota</taxon>
        <taxon>Metazoa</taxon>
        <taxon>Chordata</taxon>
        <taxon>Craniata</taxon>
        <taxon>Vertebrata</taxon>
        <taxon>Euteleostomi</taxon>
        <taxon>Actinopterygii</taxon>
        <taxon>Neopterygii</taxon>
        <taxon>Teleostei</taxon>
        <taxon>Neoteleostei</taxon>
        <taxon>Acanthomorphata</taxon>
        <taxon>Carangaria</taxon>
        <taxon>Pleuronectiformes</taxon>
        <taxon>Pleuronectoidei</taxon>
        <taxon>Soleidae</taxon>
        <taxon>Solea</taxon>
    </lineage>
</organism>
<feature type="compositionally biased region" description="Low complexity" evidence="1">
    <location>
        <begin position="165"/>
        <end position="181"/>
    </location>
</feature>
<evidence type="ECO:0000256" key="1">
    <source>
        <dbReference type="SAM" id="MobiDB-lite"/>
    </source>
</evidence>
<keyword evidence="3" id="KW-1185">Reference proteome</keyword>
<evidence type="ECO:0000313" key="3">
    <source>
        <dbReference type="Proteomes" id="UP000693946"/>
    </source>
</evidence>
<dbReference type="AlphaFoldDB" id="A0AAV6SU32"/>
<protein>
    <submittedName>
        <fullName evidence="2">Uncharacterized protein</fullName>
    </submittedName>
</protein>
<feature type="compositionally biased region" description="Basic and acidic residues" evidence="1">
    <location>
        <begin position="135"/>
        <end position="150"/>
    </location>
</feature>